<dbReference type="SUPFAM" id="SSF53790">
    <property type="entry name" value="Tetrapyrrole methylase"/>
    <property type="match status" value="1"/>
</dbReference>
<reference evidence="9 10" key="1">
    <citation type="submission" date="2024-07" db="EMBL/GenBank/DDBJ databases">
        <title>Draft Genome Sequence of Ferrimicrobium acidiphilum Strain YE2023, Isolated from a Pulp of Bioleach Reactor.</title>
        <authorList>
            <person name="Elkina Y.A."/>
            <person name="Bulaeva A.G."/>
            <person name="Beletsky A.V."/>
            <person name="Mardanov A.V."/>
        </authorList>
    </citation>
    <scope>NUCLEOTIDE SEQUENCE [LARGE SCALE GENOMIC DNA]</scope>
    <source>
        <strain evidence="9 10">YE2023</strain>
    </source>
</reference>
<dbReference type="GO" id="GO:0032259">
    <property type="term" value="P:methylation"/>
    <property type="evidence" value="ECO:0007669"/>
    <property type="project" value="UniProtKB-KW"/>
</dbReference>
<evidence type="ECO:0000256" key="5">
    <source>
        <dbReference type="ARBA" id="ARBA00023244"/>
    </source>
</evidence>
<gene>
    <name evidence="9" type="primary">cobA</name>
    <name evidence="9" type="ORF">AB6A68_12920</name>
</gene>
<dbReference type="PANTHER" id="PTHR45790">
    <property type="entry name" value="SIROHEME SYNTHASE-RELATED"/>
    <property type="match status" value="1"/>
</dbReference>
<dbReference type="InterPro" id="IPR036108">
    <property type="entry name" value="4pyrrol_syn_uPrphyn_synt_sf"/>
</dbReference>
<dbReference type="PROSITE" id="PS00840">
    <property type="entry name" value="SUMT_2"/>
    <property type="match status" value="1"/>
</dbReference>
<dbReference type="InterPro" id="IPR014776">
    <property type="entry name" value="4pyrrole_Mease_sub2"/>
</dbReference>
<comment type="similarity">
    <text evidence="6">Belongs to the precorrin methyltransferase family.</text>
</comment>
<dbReference type="Gene3D" id="3.40.1010.10">
    <property type="entry name" value="Cobalt-precorrin-4 Transmethylase, Domain 1"/>
    <property type="match status" value="1"/>
</dbReference>
<dbReference type="CDD" id="cd06578">
    <property type="entry name" value="HemD"/>
    <property type="match status" value="1"/>
</dbReference>
<keyword evidence="5" id="KW-0627">Porphyrin biosynthesis</keyword>
<name>A0ABV3Y578_9ACTN</name>
<proteinExistence type="inferred from homology"/>
<evidence type="ECO:0000256" key="2">
    <source>
        <dbReference type="ARBA" id="ARBA00022603"/>
    </source>
</evidence>
<dbReference type="NCBIfam" id="TIGR01469">
    <property type="entry name" value="cobA_cysG_Cterm"/>
    <property type="match status" value="1"/>
</dbReference>
<feature type="domain" description="Tetrapyrrole methylase" evidence="7">
    <location>
        <begin position="5"/>
        <end position="214"/>
    </location>
</feature>
<dbReference type="SUPFAM" id="SSF69618">
    <property type="entry name" value="HemD-like"/>
    <property type="match status" value="1"/>
</dbReference>
<feature type="domain" description="Tetrapyrrole biosynthesis uroporphyrinogen III synthase" evidence="8">
    <location>
        <begin position="259"/>
        <end position="473"/>
    </location>
</feature>
<evidence type="ECO:0000313" key="10">
    <source>
        <dbReference type="Proteomes" id="UP001560267"/>
    </source>
</evidence>
<dbReference type="PROSITE" id="PS00839">
    <property type="entry name" value="SUMT_1"/>
    <property type="match status" value="1"/>
</dbReference>
<evidence type="ECO:0000259" key="8">
    <source>
        <dbReference type="Pfam" id="PF02602"/>
    </source>
</evidence>
<dbReference type="Pfam" id="PF00590">
    <property type="entry name" value="TP_methylase"/>
    <property type="match status" value="1"/>
</dbReference>
<evidence type="ECO:0000259" key="7">
    <source>
        <dbReference type="Pfam" id="PF00590"/>
    </source>
</evidence>
<dbReference type="Proteomes" id="UP001560267">
    <property type="component" value="Unassembled WGS sequence"/>
</dbReference>
<keyword evidence="3 6" id="KW-0808">Transferase</keyword>
<organism evidence="9 10">
    <name type="scientific">Ferrimicrobium acidiphilum</name>
    <dbReference type="NCBI Taxonomy" id="121039"/>
    <lineage>
        <taxon>Bacteria</taxon>
        <taxon>Bacillati</taxon>
        <taxon>Actinomycetota</taxon>
        <taxon>Acidimicrobiia</taxon>
        <taxon>Acidimicrobiales</taxon>
        <taxon>Acidimicrobiaceae</taxon>
        <taxon>Ferrimicrobium</taxon>
    </lineage>
</organism>
<dbReference type="Gene3D" id="3.30.950.10">
    <property type="entry name" value="Methyltransferase, Cobalt-precorrin-4 Transmethylase, Domain 2"/>
    <property type="match status" value="1"/>
</dbReference>
<dbReference type="InterPro" id="IPR003754">
    <property type="entry name" value="4pyrrol_synth_uPrphyn_synth"/>
</dbReference>
<dbReference type="InterPro" id="IPR003043">
    <property type="entry name" value="Uropor_MeTrfase_CS"/>
</dbReference>
<keyword evidence="10" id="KW-1185">Reference proteome</keyword>
<dbReference type="CDD" id="cd11642">
    <property type="entry name" value="SUMT"/>
    <property type="match status" value="1"/>
</dbReference>
<dbReference type="InterPro" id="IPR006366">
    <property type="entry name" value="CobA/CysG_C"/>
</dbReference>
<dbReference type="PANTHER" id="PTHR45790:SF3">
    <property type="entry name" value="S-ADENOSYL-L-METHIONINE-DEPENDENT UROPORPHYRINOGEN III METHYLTRANSFERASE, CHLOROPLASTIC"/>
    <property type="match status" value="1"/>
</dbReference>
<evidence type="ECO:0000256" key="3">
    <source>
        <dbReference type="ARBA" id="ARBA00022679"/>
    </source>
</evidence>
<comment type="caution">
    <text evidence="9">The sequence shown here is derived from an EMBL/GenBank/DDBJ whole genome shotgun (WGS) entry which is preliminary data.</text>
</comment>
<evidence type="ECO:0000256" key="4">
    <source>
        <dbReference type="ARBA" id="ARBA00022691"/>
    </source>
</evidence>
<protein>
    <recommendedName>
        <fullName evidence="1">uroporphyrinogen-III C-methyltransferase</fullName>
        <ecNumber evidence="1">2.1.1.107</ecNumber>
    </recommendedName>
</protein>
<dbReference type="InterPro" id="IPR050161">
    <property type="entry name" value="Siro_Cobalamin_biosynth"/>
</dbReference>
<dbReference type="EMBL" id="JBFSHR010000076">
    <property type="protein sequence ID" value="MEX6430727.1"/>
    <property type="molecule type" value="Genomic_DNA"/>
</dbReference>
<dbReference type="Pfam" id="PF02602">
    <property type="entry name" value="HEM4"/>
    <property type="match status" value="1"/>
</dbReference>
<dbReference type="InterPro" id="IPR000878">
    <property type="entry name" value="4pyrrol_Mease"/>
</dbReference>
<dbReference type="EC" id="2.1.1.107" evidence="1"/>
<evidence type="ECO:0000256" key="1">
    <source>
        <dbReference type="ARBA" id="ARBA00012162"/>
    </source>
</evidence>
<dbReference type="GO" id="GO:0004851">
    <property type="term" value="F:uroporphyrin-III C-methyltransferase activity"/>
    <property type="evidence" value="ECO:0007669"/>
    <property type="project" value="UniProtKB-EC"/>
</dbReference>
<sequence length="486" mass="52061">MSRRVALVGAGPGDPGLITLRGFELMCSADVVVADFLIDERLKQHIPRHVRIVDVGKRPGRNSMSQDAINAELVRLAQTHNLVVRLKGGDPFLFGRGGEEVDALLRAGISVEVVPGVSSALAGPAFAGIPVTHRGLADGFLVITGHRHADAPLDYDWRSLVGSGLTIVILMGVAHRKFIAQSLIEAGMDPATPVAAIESVAWLEERSIRTTLAGVADVALSSPAVMVVGRTAGLELPWKRSTTLAGFKIQLLRPFDPSDELALRLRDRGALVVQAPAIEVQDPSDGGAALRSAIAAIQEYDWLIFTSKNAVERVVKECHDLRSLAHVKIACIGTGTQAALGRHRIGCDLMPPDFVGESLVESFPPGQGRVLLPRARVGRDVVPHGIRAKGWSVDVVEAYQVDIGTPRITLDQARMMDLVIFTAASTVDAYRQQYPGVMPKYAVAIGSVTASRLRSAGVESVHMAREFSVDGILELVENLHASIETS</sequence>
<keyword evidence="2 6" id="KW-0489">Methyltransferase</keyword>
<dbReference type="InterPro" id="IPR014777">
    <property type="entry name" value="4pyrrole_Mease_sub1"/>
</dbReference>
<dbReference type="RefSeq" id="WP_298404644.1">
    <property type="nucleotide sequence ID" value="NZ_JBFSHR010000076.1"/>
</dbReference>
<evidence type="ECO:0000313" key="9">
    <source>
        <dbReference type="EMBL" id="MEX6430727.1"/>
    </source>
</evidence>
<keyword evidence="4" id="KW-0949">S-adenosyl-L-methionine</keyword>
<dbReference type="Gene3D" id="3.40.50.10090">
    <property type="match status" value="2"/>
</dbReference>
<dbReference type="NCBIfam" id="NF004790">
    <property type="entry name" value="PRK06136.1"/>
    <property type="match status" value="1"/>
</dbReference>
<evidence type="ECO:0000256" key="6">
    <source>
        <dbReference type="RuleBase" id="RU003960"/>
    </source>
</evidence>
<dbReference type="InterPro" id="IPR035996">
    <property type="entry name" value="4pyrrol_Methylase_sf"/>
</dbReference>
<accession>A0ABV3Y578</accession>